<evidence type="ECO:0000313" key="3">
    <source>
        <dbReference type="Proteomes" id="UP000249304"/>
    </source>
</evidence>
<dbReference type="RefSeq" id="WP_111183565.1">
    <property type="nucleotide sequence ID" value="NZ_POUD01000231.1"/>
</dbReference>
<sequence>MADVTTRRTQWLRGVLDLSVLALLAETGESYGYALLQRLEQAGLPDMKAGTLYPLLNRLATDGLLRAEWRAGDGGPGRKFFALTDEGRKALADMGPEWVAFATTAIAVVRRGMDSEMDSGMDKG</sequence>
<dbReference type="Gene3D" id="1.10.10.10">
    <property type="entry name" value="Winged helix-like DNA-binding domain superfamily/Winged helix DNA-binding domain"/>
    <property type="match status" value="1"/>
</dbReference>
<dbReference type="InterPro" id="IPR052509">
    <property type="entry name" value="Metal_resp_DNA-bind_regulator"/>
</dbReference>
<feature type="domain" description="Transcription regulator PadR N-terminal" evidence="1">
    <location>
        <begin position="20"/>
        <end position="92"/>
    </location>
</feature>
<accession>A0A2W2ELL3</accession>
<dbReference type="Proteomes" id="UP000249304">
    <property type="component" value="Unassembled WGS sequence"/>
</dbReference>
<dbReference type="InterPro" id="IPR036390">
    <property type="entry name" value="WH_DNA-bd_sf"/>
</dbReference>
<evidence type="ECO:0000313" key="2">
    <source>
        <dbReference type="EMBL" id="PZG10127.1"/>
    </source>
</evidence>
<keyword evidence="3" id="KW-1185">Reference proteome</keyword>
<dbReference type="InterPro" id="IPR036388">
    <property type="entry name" value="WH-like_DNA-bd_sf"/>
</dbReference>
<dbReference type="SUPFAM" id="SSF46785">
    <property type="entry name" value="Winged helix' DNA-binding domain"/>
    <property type="match status" value="1"/>
</dbReference>
<dbReference type="Pfam" id="PF03551">
    <property type="entry name" value="PadR"/>
    <property type="match status" value="1"/>
</dbReference>
<proteinExistence type="predicted"/>
<comment type="caution">
    <text evidence="2">The sequence shown here is derived from an EMBL/GenBank/DDBJ whole genome shotgun (WGS) entry which is preliminary data.</text>
</comment>
<dbReference type="EMBL" id="POUD01000231">
    <property type="protein sequence ID" value="PZG10127.1"/>
    <property type="molecule type" value="Genomic_DNA"/>
</dbReference>
<protein>
    <submittedName>
        <fullName evidence="2">PadR family transcriptional regulator</fullName>
    </submittedName>
</protein>
<dbReference type="PANTHER" id="PTHR33169">
    <property type="entry name" value="PADR-FAMILY TRANSCRIPTIONAL REGULATOR"/>
    <property type="match status" value="1"/>
</dbReference>
<dbReference type="PANTHER" id="PTHR33169:SF14">
    <property type="entry name" value="TRANSCRIPTIONAL REGULATOR RV3488"/>
    <property type="match status" value="1"/>
</dbReference>
<gene>
    <name evidence="2" type="ORF">C1J01_36620</name>
</gene>
<dbReference type="OrthoDB" id="122286at2"/>
<organism evidence="2 3">
    <name type="scientific">Nonomuraea aridisoli</name>
    <dbReference type="NCBI Taxonomy" id="2070368"/>
    <lineage>
        <taxon>Bacteria</taxon>
        <taxon>Bacillati</taxon>
        <taxon>Actinomycetota</taxon>
        <taxon>Actinomycetes</taxon>
        <taxon>Streptosporangiales</taxon>
        <taxon>Streptosporangiaceae</taxon>
        <taxon>Nonomuraea</taxon>
    </lineage>
</organism>
<dbReference type="AlphaFoldDB" id="A0A2W2ELL3"/>
<dbReference type="InterPro" id="IPR005149">
    <property type="entry name" value="Tscrpt_reg_PadR_N"/>
</dbReference>
<evidence type="ECO:0000259" key="1">
    <source>
        <dbReference type="Pfam" id="PF03551"/>
    </source>
</evidence>
<reference evidence="2 3" key="1">
    <citation type="submission" date="2018-01" db="EMBL/GenBank/DDBJ databases">
        <title>Draft genome sequence of Nonomuraea sp. KC333.</title>
        <authorList>
            <person name="Sahin N."/>
            <person name="Saygin H."/>
            <person name="Ay H."/>
        </authorList>
    </citation>
    <scope>NUCLEOTIDE SEQUENCE [LARGE SCALE GENOMIC DNA]</scope>
    <source>
        <strain evidence="2 3">KC333</strain>
    </source>
</reference>
<name>A0A2W2ELL3_9ACTN</name>